<sequence length="560" mass="60942">MKILKNVLTFIIIAGIVFAVVYGGVSLTKNLGKSDTQVSEEDASKTMNKLLKKVSYKEVGARKASVVLESNNLSDTLPSIDKYPVKVENTTDTFVEIFSSSEKAGSGNDAWLLDIANKFNSSSVVVNGKKVSVKIRAISSGEGMDYISSGKYVPDAYTPSNDLWGKMLQAKGIKVDTVEERLLGNVPGVLLSSSKKDELIKKYGSVNLKVITEAVANGELTMGYTNPFQSATGLNFLVSTLNSFDTNLLSDSAVSEFEKFQANIPFVAYTTLQMRESAASGVLDGFIMEYQTYKNSPELFSSYAFTPFGLRHDNPLYGIGNLTDEKKSILNEFVKLCKSGDSQKLAKDYGFNELDNYKSEVSMPAGDTIIRAQKIWKDKKNSGQDIVAVFVADKSGSMEGEPMTKLKESLIKGSQYISNNSSVGLVSYSDDVEINLPIGKFDLNQRSLFTGAVEDINAVGGTATNDGVLVATKMLLEAKEQNPNAKLMLFVLSDGEQNRGLNLDKITPVIEAFKIPIYTIGYNADIDALNVLSSINEAASINADSEDVIYKLSNLFNAQM</sequence>
<dbReference type="PROSITE" id="PS50234">
    <property type="entry name" value="VWFA"/>
    <property type="match status" value="1"/>
</dbReference>
<dbReference type="InterPro" id="IPR051266">
    <property type="entry name" value="CLCR"/>
</dbReference>
<evidence type="ECO:0000259" key="1">
    <source>
        <dbReference type="PROSITE" id="PS50234"/>
    </source>
</evidence>
<name>A0A1M5UZZ3_9CLOT</name>
<proteinExistence type="predicted"/>
<dbReference type="SUPFAM" id="SSF53300">
    <property type="entry name" value="vWA-like"/>
    <property type="match status" value="1"/>
</dbReference>
<dbReference type="Pfam" id="PF00092">
    <property type="entry name" value="VWA"/>
    <property type="match status" value="1"/>
</dbReference>
<accession>A0A1M5UZZ3</accession>
<dbReference type="SMART" id="SM00327">
    <property type="entry name" value="VWA"/>
    <property type="match status" value="1"/>
</dbReference>
<dbReference type="RefSeq" id="WP_073016730.1">
    <property type="nucleotide sequence ID" value="NZ_FQXU01000003.1"/>
</dbReference>
<feature type="domain" description="VWFA" evidence="1">
    <location>
        <begin position="387"/>
        <end position="560"/>
    </location>
</feature>
<reference evidence="2 3" key="1">
    <citation type="submission" date="2016-11" db="EMBL/GenBank/DDBJ databases">
        <authorList>
            <person name="Jaros S."/>
            <person name="Januszkiewicz K."/>
            <person name="Wedrychowicz H."/>
        </authorList>
    </citation>
    <scope>NUCLEOTIDE SEQUENCE [LARGE SCALE GENOMIC DNA]</scope>
    <source>
        <strain evidence="2 3">DSM 6191</strain>
    </source>
</reference>
<evidence type="ECO:0000313" key="3">
    <source>
        <dbReference type="Proteomes" id="UP000184241"/>
    </source>
</evidence>
<dbReference type="PANTHER" id="PTHR10579">
    <property type="entry name" value="CALCIUM-ACTIVATED CHLORIDE CHANNEL REGULATOR"/>
    <property type="match status" value="1"/>
</dbReference>
<dbReference type="Gene3D" id="3.40.50.410">
    <property type="entry name" value="von Willebrand factor, type A domain"/>
    <property type="match status" value="1"/>
</dbReference>
<dbReference type="InterPro" id="IPR036465">
    <property type="entry name" value="vWFA_dom_sf"/>
</dbReference>
<dbReference type="Proteomes" id="UP000184241">
    <property type="component" value="Unassembled WGS sequence"/>
</dbReference>
<protein>
    <submittedName>
        <fullName evidence="2">Ca-activated chloride channel family protein</fullName>
    </submittedName>
</protein>
<organism evidence="2 3">
    <name type="scientific">Clostridium intestinale DSM 6191</name>
    <dbReference type="NCBI Taxonomy" id="1121320"/>
    <lineage>
        <taxon>Bacteria</taxon>
        <taxon>Bacillati</taxon>
        <taxon>Bacillota</taxon>
        <taxon>Clostridia</taxon>
        <taxon>Eubacteriales</taxon>
        <taxon>Clostridiaceae</taxon>
        <taxon>Clostridium</taxon>
    </lineage>
</organism>
<dbReference type="InterPro" id="IPR002035">
    <property type="entry name" value="VWF_A"/>
</dbReference>
<dbReference type="SUPFAM" id="SSF53850">
    <property type="entry name" value="Periplasmic binding protein-like II"/>
    <property type="match status" value="1"/>
</dbReference>
<dbReference type="AlphaFoldDB" id="A0A1M5UZZ3"/>
<dbReference type="PANTHER" id="PTHR10579:SF43">
    <property type="entry name" value="ZINC FINGER (C3HC4-TYPE RING FINGER) FAMILY PROTEIN"/>
    <property type="match status" value="1"/>
</dbReference>
<dbReference type="CDD" id="cd00198">
    <property type="entry name" value="vWFA"/>
    <property type="match status" value="1"/>
</dbReference>
<evidence type="ECO:0000313" key="2">
    <source>
        <dbReference type="EMBL" id="SHH68428.1"/>
    </source>
</evidence>
<gene>
    <name evidence="2" type="ORF">SAMN02745941_00704</name>
</gene>
<dbReference type="EMBL" id="FQXU01000003">
    <property type="protein sequence ID" value="SHH68428.1"/>
    <property type="molecule type" value="Genomic_DNA"/>
</dbReference>